<dbReference type="Proteomes" id="UP000663629">
    <property type="component" value="Chromosome 1"/>
</dbReference>
<sequence length="71" mass="7865">MPTDPTTEYVAKCLYEAHAASAEDANGIIAPWQNISLSEQRNWQAAALKAKLILLPISDPRSTHDPEPHRN</sequence>
<accession>A0ABX7JIJ2</accession>
<evidence type="ECO:0000313" key="2">
    <source>
        <dbReference type="Proteomes" id="UP000663629"/>
    </source>
</evidence>
<reference evidence="1 2" key="1">
    <citation type="submission" date="2021-02" db="EMBL/GenBank/DDBJ databases">
        <title>Paracoccus methylovroum sp.nov., a new methanol and methylamine utilizing methylotrophic denitrifer.</title>
        <authorList>
            <person name="Timsy T."/>
            <person name="Behrendt U."/>
            <person name="Ulrich A."/>
            <person name="Spanner T."/>
            <person name="Foesel B.U."/>
            <person name="Horn M.A."/>
            <person name="Kolb S."/>
        </authorList>
    </citation>
    <scope>NUCLEOTIDE SEQUENCE [LARGE SCALE GENOMIC DNA]</scope>
    <source>
        <strain evidence="1 2">H4-D09</strain>
    </source>
</reference>
<keyword evidence="2" id="KW-1185">Reference proteome</keyword>
<gene>
    <name evidence="1" type="ORF">JWJ88_03520</name>
</gene>
<dbReference type="EMBL" id="CP070368">
    <property type="protein sequence ID" value="QRZ13746.1"/>
    <property type="molecule type" value="Genomic_DNA"/>
</dbReference>
<protein>
    <submittedName>
        <fullName evidence="1">Uncharacterized protein</fullName>
    </submittedName>
</protein>
<proteinExistence type="predicted"/>
<evidence type="ECO:0000313" key="1">
    <source>
        <dbReference type="EMBL" id="QRZ13746.1"/>
    </source>
</evidence>
<dbReference type="RefSeq" id="WP_205294730.1">
    <property type="nucleotide sequence ID" value="NZ_CP070368.1"/>
</dbReference>
<organism evidence="1 2">
    <name type="scientific">Paracoccus methylovorus</name>
    <dbReference type="NCBI Taxonomy" id="2812658"/>
    <lineage>
        <taxon>Bacteria</taxon>
        <taxon>Pseudomonadati</taxon>
        <taxon>Pseudomonadota</taxon>
        <taxon>Alphaproteobacteria</taxon>
        <taxon>Rhodobacterales</taxon>
        <taxon>Paracoccaceae</taxon>
        <taxon>Paracoccus</taxon>
    </lineage>
</organism>
<name>A0ABX7JIJ2_9RHOB</name>